<dbReference type="Pfam" id="PF00171">
    <property type="entry name" value="Aldedh"/>
    <property type="match status" value="1"/>
</dbReference>
<protein>
    <submittedName>
        <fullName evidence="6">Aldehyde dehydrogenase family protein</fullName>
    </submittedName>
</protein>
<sequence>MYNLGTKYMPQDEYGLFIGGQWVNGSSSNTYESINPATGKVFTQITLANSVDVDKAVDAAQKAFLEWKNTSTIERQNILLKIADKIQEKKDFFSSLEAMETGKPIRETSSIDIPLAIDHFRYFAGVIRSHSDEAVMINDETMSLVLSEPLGVVGQVIPWNYPLLMAAWKIAPAIAAGNTVVIKPSEMTSSTLLELCKIFEQTLPAGVVNVITGTGQDAGQSLLDHPGINKLAFTGSTNVGYAVAKAAANKLIPVTLELGGKSANIIFEDANWERALDGAALSILLNQGQVCESGARLFVQDTIFERFVGELKSKFEAVKVGDPMDPATQMGTQVSKTQMDRILGYIELAREEGATILTGGKQIIDRNLENGCFIEPTIVIDANNSMRVSQEEIFGPVVIVIPFSTEDEVISAANESEYGLAGGVWTQDINRALRVARGVETGRMWVNTYHELPAHAPFGGYKKSGIGRETHKSIMDAYTQKKNILISLNEKPMGMY</sequence>
<keyword evidence="2 4" id="KW-0560">Oxidoreductase</keyword>
<dbReference type="Proteomes" id="UP001139408">
    <property type="component" value="Unassembled WGS sequence"/>
</dbReference>
<evidence type="ECO:0000256" key="1">
    <source>
        <dbReference type="ARBA" id="ARBA00009986"/>
    </source>
</evidence>
<evidence type="ECO:0000259" key="5">
    <source>
        <dbReference type="Pfam" id="PF00171"/>
    </source>
</evidence>
<keyword evidence="7" id="KW-1185">Reference proteome</keyword>
<dbReference type="InterPro" id="IPR016161">
    <property type="entry name" value="Ald_DH/histidinol_DH"/>
</dbReference>
<comment type="similarity">
    <text evidence="1 4">Belongs to the aldehyde dehydrogenase family.</text>
</comment>
<evidence type="ECO:0000256" key="4">
    <source>
        <dbReference type="RuleBase" id="RU003345"/>
    </source>
</evidence>
<proteinExistence type="inferred from homology"/>
<reference evidence="6" key="1">
    <citation type="submission" date="2022-01" db="EMBL/GenBank/DDBJ databases">
        <title>Whole genome-based taxonomy of the Shewanellaceae.</title>
        <authorList>
            <person name="Martin-Rodriguez A.J."/>
        </authorList>
    </citation>
    <scope>NUCLEOTIDE SEQUENCE</scope>
    <source>
        <strain evidence="6">DSM 23803</strain>
    </source>
</reference>
<evidence type="ECO:0000313" key="7">
    <source>
        <dbReference type="Proteomes" id="UP001139408"/>
    </source>
</evidence>
<dbReference type="Gene3D" id="3.40.309.10">
    <property type="entry name" value="Aldehyde Dehydrogenase, Chain A, domain 2"/>
    <property type="match status" value="1"/>
</dbReference>
<dbReference type="EMBL" id="JAKILJ010000080">
    <property type="protein sequence ID" value="MCL1107703.1"/>
    <property type="molecule type" value="Genomic_DNA"/>
</dbReference>
<dbReference type="InterPro" id="IPR029510">
    <property type="entry name" value="Ald_DH_CS_GLU"/>
</dbReference>
<dbReference type="InterPro" id="IPR015590">
    <property type="entry name" value="Aldehyde_DH_dom"/>
</dbReference>
<evidence type="ECO:0000313" key="6">
    <source>
        <dbReference type="EMBL" id="MCL1107703.1"/>
    </source>
</evidence>
<accession>A0A9X1Z8E9</accession>
<dbReference type="SUPFAM" id="SSF53720">
    <property type="entry name" value="ALDH-like"/>
    <property type="match status" value="1"/>
</dbReference>
<dbReference type="GO" id="GO:0016620">
    <property type="term" value="F:oxidoreductase activity, acting on the aldehyde or oxo group of donors, NAD or NADP as acceptor"/>
    <property type="evidence" value="ECO:0007669"/>
    <property type="project" value="InterPro"/>
</dbReference>
<comment type="caution">
    <text evidence="6">The sequence shown here is derived from an EMBL/GenBank/DDBJ whole genome shotgun (WGS) entry which is preliminary data.</text>
</comment>
<dbReference type="AlphaFoldDB" id="A0A9X1Z8E9"/>
<evidence type="ECO:0000256" key="2">
    <source>
        <dbReference type="ARBA" id="ARBA00023002"/>
    </source>
</evidence>
<dbReference type="RefSeq" id="WP_188927133.1">
    <property type="nucleotide sequence ID" value="NZ_BMQI01000082.1"/>
</dbReference>
<dbReference type="InterPro" id="IPR016163">
    <property type="entry name" value="Ald_DH_C"/>
</dbReference>
<dbReference type="PANTHER" id="PTHR11699">
    <property type="entry name" value="ALDEHYDE DEHYDROGENASE-RELATED"/>
    <property type="match status" value="1"/>
</dbReference>
<dbReference type="InterPro" id="IPR016162">
    <property type="entry name" value="Ald_DH_N"/>
</dbReference>
<dbReference type="FunFam" id="3.40.605.10:FF:000007">
    <property type="entry name" value="NAD/NADP-dependent betaine aldehyde dehydrogenase"/>
    <property type="match status" value="1"/>
</dbReference>
<dbReference type="Gene3D" id="3.40.605.10">
    <property type="entry name" value="Aldehyde Dehydrogenase, Chain A, domain 1"/>
    <property type="match status" value="1"/>
</dbReference>
<dbReference type="FunFam" id="3.40.309.10:FF:000012">
    <property type="entry name" value="Betaine aldehyde dehydrogenase"/>
    <property type="match status" value="1"/>
</dbReference>
<name>A0A9X1Z8E9_9GAMM</name>
<feature type="active site" evidence="3">
    <location>
        <position position="257"/>
    </location>
</feature>
<evidence type="ECO:0000256" key="3">
    <source>
        <dbReference type="PROSITE-ProRule" id="PRU10007"/>
    </source>
</evidence>
<feature type="domain" description="Aldehyde dehydrogenase" evidence="5">
    <location>
        <begin position="22"/>
        <end position="484"/>
    </location>
</feature>
<dbReference type="PROSITE" id="PS00687">
    <property type="entry name" value="ALDEHYDE_DEHYDR_GLU"/>
    <property type="match status" value="1"/>
</dbReference>
<gene>
    <name evidence="6" type="ORF">L2749_21100</name>
</gene>
<organism evidence="6 7">
    <name type="scientific">Shewanella algicola</name>
    <dbReference type="NCBI Taxonomy" id="640633"/>
    <lineage>
        <taxon>Bacteria</taxon>
        <taxon>Pseudomonadati</taxon>
        <taxon>Pseudomonadota</taxon>
        <taxon>Gammaproteobacteria</taxon>
        <taxon>Alteromonadales</taxon>
        <taxon>Shewanellaceae</taxon>
        <taxon>Shewanella</taxon>
    </lineage>
</organism>